<gene>
    <name evidence="3" type="ORF">ISR29_03535</name>
</gene>
<dbReference type="InterPro" id="IPR025711">
    <property type="entry name" value="PepSY"/>
</dbReference>
<dbReference type="Pfam" id="PF03929">
    <property type="entry name" value="PepSY_TM"/>
    <property type="match status" value="1"/>
</dbReference>
<keyword evidence="1" id="KW-1133">Transmembrane helix</keyword>
<evidence type="ECO:0000313" key="3">
    <source>
        <dbReference type="EMBL" id="MBL6903255.1"/>
    </source>
</evidence>
<proteinExistence type="predicted"/>
<name>A0A937LZ78_9GAMM</name>
<evidence type="ECO:0000256" key="1">
    <source>
        <dbReference type="SAM" id="Phobius"/>
    </source>
</evidence>
<dbReference type="InterPro" id="IPR005625">
    <property type="entry name" value="PepSY-ass_TM"/>
</dbReference>
<reference evidence="3" key="1">
    <citation type="submission" date="2020-10" db="EMBL/GenBank/DDBJ databases">
        <title>Microbiome of the Black Sea water column analyzed by genome centric metagenomics.</title>
        <authorList>
            <person name="Cabello-Yeves P.J."/>
            <person name="Callieri C."/>
            <person name="Picazo A."/>
            <person name="Mehrshad M."/>
            <person name="Haro-Moreno J.M."/>
            <person name="Roda-Garcia J."/>
            <person name="Dzembekova N."/>
            <person name="Slabakova V."/>
            <person name="Slabakova N."/>
            <person name="Moncheva S."/>
            <person name="Rodriguez-Valera F."/>
        </authorList>
    </citation>
    <scope>NUCLEOTIDE SEQUENCE</scope>
    <source>
        <strain evidence="3">BS30m-G43</strain>
    </source>
</reference>
<sequence length="203" mass="23410">MGTKKLIRSLHRYLSIFIAIQLLLWTISGIYFAFNKIELIRGEQYRLPNQAEYRIFDRLGQQVIASIKAGDVIYTTYPDGKKLEALSPQQAIVIAETKTTLKPLEAELITEAISGSEYRGRDLPIYKVSTETKDNINIYISPMSGDILSIRSDSWRMWDLLWALHIMDYDQRDNINNFLLRLFSVLALISSISGIILFFVKRK</sequence>
<dbReference type="AlphaFoldDB" id="A0A937LZ78"/>
<feature type="domain" description="PepSY" evidence="2">
    <location>
        <begin position="85"/>
        <end position="150"/>
    </location>
</feature>
<keyword evidence="1" id="KW-0472">Membrane</keyword>
<protein>
    <submittedName>
        <fullName evidence="3">PepSY domain-containing protein</fullName>
    </submittedName>
</protein>
<evidence type="ECO:0000313" key="4">
    <source>
        <dbReference type="Proteomes" id="UP000705230"/>
    </source>
</evidence>
<dbReference type="Proteomes" id="UP000705230">
    <property type="component" value="Unassembled WGS sequence"/>
</dbReference>
<accession>A0A937LZ78</accession>
<comment type="caution">
    <text evidence="3">The sequence shown here is derived from an EMBL/GenBank/DDBJ whole genome shotgun (WGS) entry which is preliminary data.</text>
</comment>
<keyword evidence="1" id="KW-0812">Transmembrane</keyword>
<organism evidence="3 4">
    <name type="scientific">SAR86 cluster bacterium</name>
    <dbReference type="NCBI Taxonomy" id="2030880"/>
    <lineage>
        <taxon>Bacteria</taxon>
        <taxon>Pseudomonadati</taxon>
        <taxon>Pseudomonadota</taxon>
        <taxon>Gammaproteobacteria</taxon>
        <taxon>SAR86 cluster</taxon>
    </lineage>
</organism>
<feature type="transmembrane region" description="Helical" evidence="1">
    <location>
        <begin position="178"/>
        <end position="200"/>
    </location>
</feature>
<feature type="transmembrane region" description="Helical" evidence="1">
    <location>
        <begin position="12"/>
        <end position="34"/>
    </location>
</feature>
<dbReference type="EMBL" id="JADHSG010000003">
    <property type="protein sequence ID" value="MBL6903255.1"/>
    <property type="molecule type" value="Genomic_DNA"/>
</dbReference>
<evidence type="ECO:0000259" key="2">
    <source>
        <dbReference type="Pfam" id="PF03413"/>
    </source>
</evidence>
<dbReference type="Pfam" id="PF03413">
    <property type="entry name" value="PepSY"/>
    <property type="match status" value="1"/>
</dbReference>